<dbReference type="PANTHER" id="PTHR21198">
    <property type="entry name" value="GLUTAMATE RACEMASE"/>
    <property type="match status" value="1"/>
</dbReference>
<keyword evidence="2" id="KW-0413">Isomerase</keyword>
<dbReference type="OrthoDB" id="9803739at2"/>
<dbReference type="AlphaFoldDB" id="A0A1W1ZK15"/>
<evidence type="ECO:0000256" key="2">
    <source>
        <dbReference type="ARBA" id="ARBA00023235"/>
    </source>
</evidence>
<dbReference type="SUPFAM" id="SSF53681">
    <property type="entry name" value="Aspartate/glutamate racemase"/>
    <property type="match status" value="2"/>
</dbReference>
<dbReference type="Pfam" id="PF01177">
    <property type="entry name" value="Asp_Glu_race"/>
    <property type="match status" value="1"/>
</dbReference>
<dbReference type="InterPro" id="IPR015942">
    <property type="entry name" value="Asp/Glu/hydantoin_racemase"/>
</dbReference>
<evidence type="ECO:0000313" key="3">
    <source>
        <dbReference type="EMBL" id="SMC48875.1"/>
    </source>
</evidence>
<dbReference type="InterPro" id="IPR001920">
    <property type="entry name" value="Asp/Glu_race"/>
</dbReference>
<dbReference type="Proteomes" id="UP000192738">
    <property type="component" value="Unassembled WGS sequence"/>
</dbReference>
<protein>
    <submittedName>
        <fullName evidence="3">Aspartate racemase</fullName>
    </submittedName>
</protein>
<keyword evidence="4" id="KW-1185">Reference proteome</keyword>
<dbReference type="EMBL" id="FWXI01000004">
    <property type="protein sequence ID" value="SMC48875.1"/>
    <property type="molecule type" value="Genomic_DNA"/>
</dbReference>
<comment type="similarity">
    <text evidence="1">Belongs to the aspartate/glutamate racemases family.</text>
</comment>
<dbReference type="NCBIfam" id="TIGR00035">
    <property type="entry name" value="asp_race"/>
    <property type="match status" value="1"/>
</dbReference>
<evidence type="ECO:0000256" key="1">
    <source>
        <dbReference type="ARBA" id="ARBA00007847"/>
    </source>
</evidence>
<dbReference type="PROSITE" id="PS00924">
    <property type="entry name" value="ASP_GLU_RACEMASE_2"/>
    <property type="match status" value="1"/>
</dbReference>
<name>A0A1W1ZK15_9FIRM</name>
<dbReference type="InterPro" id="IPR004380">
    <property type="entry name" value="Asp_race"/>
</dbReference>
<organism evidence="3 4">
    <name type="scientific">Sporomusa malonica</name>
    <dbReference type="NCBI Taxonomy" id="112901"/>
    <lineage>
        <taxon>Bacteria</taxon>
        <taxon>Bacillati</taxon>
        <taxon>Bacillota</taxon>
        <taxon>Negativicutes</taxon>
        <taxon>Selenomonadales</taxon>
        <taxon>Sporomusaceae</taxon>
        <taxon>Sporomusa</taxon>
    </lineage>
</organism>
<dbReference type="PANTHER" id="PTHR21198:SF7">
    <property type="entry name" value="ASPARTATE-GLUTAMATE RACEMASE FAMILY"/>
    <property type="match status" value="1"/>
</dbReference>
<dbReference type="GO" id="GO:0047661">
    <property type="term" value="F:amino-acid racemase activity"/>
    <property type="evidence" value="ECO:0007669"/>
    <property type="project" value="InterPro"/>
</dbReference>
<gene>
    <name evidence="3" type="ORF">SAMN04488500_10416</name>
</gene>
<reference evidence="3 4" key="1">
    <citation type="submission" date="2017-04" db="EMBL/GenBank/DDBJ databases">
        <authorList>
            <person name="Afonso C.L."/>
            <person name="Miller P.J."/>
            <person name="Scott M.A."/>
            <person name="Spackman E."/>
            <person name="Goraichik I."/>
            <person name="Dimitrov K.M."/>
            <person name="Suarez D.L."/>
            <person name="Swayne D.E."/>
        </authorList>
    </citation>
    <scope>NUCLEOTIDE SEQUENCE [LARGE SCALE GENOMIC DNA]</scope>
    <source>
        <strain evidence="3 4">DSM 5090</strain>
    </source>
</reference>
<accession>A0A1W1ZK15</accession>
<dbReference type="InterPro" id="IPR033134">
    <property type="entry name" value="Asp/Glu_racemase_AS_2"/>
</dbReference>
<proteinExistence type="inferred from homology"/>
<evidence type="ECO:0000313" key="4">
    <source>
        <dbReference type="Proteomes" id="UP000192738"/>
    </source>
</evidence>
<sequence length="230" mass="25077">MKKVGLVGGIGPASTLDYYKGIIDGYRVRTAGDNYPQMIIDSLNLAEMYSCVSNKQWDEFTNRLVTSIKNLAAGGAEFAVMAANTAHIVFGEVNSQSPLPLISIVDETCKYAQSKNCKSVVIFGTAFTMSSGLYSNAFAKYGIDAFVPTEDEQKAIHNIIFPNLQEGIVLPEDKKTVLQIANRMISEKNADALILGCTELPLIIQENDLDALVLDTTQIHINAILSYMLA</sequence>
<dbReference type="RefSeq" id="WP_084574685.1">
    <property type="nucleotide sequence ID" value="NZ_CP155572.1"/>
</dbReference>
<dbReference type="Gene3D" id="3.40.50.1860">
    <property type="match status" value="2"/>
</dbReference>
<dbReference type="STRING" id="112901.SAMN04488500_10416"/>